<evidence type="ECO:0000313" key="2">
    <source>
        <dbReference type="Proteomes" id="UP000051012"/>
    </source>
</evidence>
<dbReference type="PANTHER" id="PTHR39662:SF1">
    <property type="entry name" value="DUF354 DOMAIN-CONTAINING PROTEIN"/>
    <property type="match status" value="1"/>
</dbReference>
<dbReference type="EMBL" id="LJNI01000153">
    <property type="protein sequence ID" value="KPJ70871.1"/>
    <property type="molecule type" value="Genomic_DNA"/>
</dbReference>
<dbReference type="Gene3D" id="3.40.50.2000">
    <property type="entry name" value="Glycogen Phosphorylase B"/>
    <property type="match status" value="1"/>
</dbReference>
<accession>A0A0S7Y7W4</accession>
<dbReference type="PANTHER" id="PTHR39662">
    <property type="entry name" value="DUF354 DOMAIN-CONTAINING PROTEIN-RELATED"/>
    <property type="match status" value="1"/>
</dbReference>
<dbReference type="Proteomes" id="UP000051012">
    <property type="component" value="Unassembled WGS sequence"/>
</dbReference>
<evidence type="ECO:0008006" key="3">
    <source>
        <dbReference type="Google" id="ProtNLM"/>
    </source>
</evidence>
<feature type="non-terminal residue" evidence="1">
    <location>
        <position position="254"/>
    </location>
</feature>
<reference evidence="1 2" key="1">
    <citation type="journal article" date="2015" name="Microbiome">
        <title>Genomic resolution of linkages in carbon, nitrogen, and sulfur cycling among widespread estuary sediment bacteria.</title>
        <authorList>
            <person name="Baker B.J."/>
            <person name="Lazar C.S."/>
            <person name="Teske A.P."/>
            <person name="Dick G.J."/>
        </authorList>
    </citation>
    <scope>NUCLEOTIDE SEQUENCE [LARGE SCALE GENOMIC DNA]</scope>
    <source>
        <strain evidence="1">DG_78</strain>
    </source>
</reference>
<dbReference type="AlphaFoldDB" id="A0A0S7Y7W4"/>
<sequence length="254" mass="28876">MRILISVGHPAHVHLFRNAIAKLRSDGHDIAVAAVRKESTIALLRHYKIDYEEFGIDREVLLQKALDVPLRDLNLLRFASDVKPDIIVSTGSPYAAQVSKVLGVPHIAFGDTEIARTVAKLMIPFTDAICTPSSFYMDLGQKHVKYNGYHEIAYLHPNYYKPNASILDEIGIKQGESYSIVRLASWTSSHDVGESGFGFKTFREIMDFLEYLEKWGKVVLTTERVLPSSFERYVYKIPTHRIHDLLYYANLYVG</sequence>
<evidence type="ECO:0000313" key="1">
    <source>
        <dbReference type="EMBL" id="KPJ70871.1"/>
    </source>
</evidence>
<protein>
    <recommendedName>
        <fullName evidence="3">DUF354 domain-containing protein</fullName>
    </recommendedName>
</protein>
<gene>
    <name evidence="1" type="ORF">AMJ52_09355</name>
</gene>
<dbReference type="SUPFAM" id="SSF53756">
    <property type="entry name" value="UDP-Glycosyltransferase/glycogen phosphorylase"/>
    <property type="match status" value="1"/>
</dbReference>
<name>A0A0S7Y7W4_UNCT6</name>
<dbReference type="Pfam" id="PF04007">
    <property type="entry name" value="DUF354"/>
    <property type="match status" value="1"/>
</dbReference>
<proteinExistence type="predicted"/>
<dbReference type="InterPro" id="IPR007152">
    <property type="entry name" value="DUF354"/>
</dbReference>
<organism evidence="1 2">
    <name type="scientific">candidate division TA06 bacterium DG_78</name>
    <dbReference type="NCBI Taxonomy" id="1703772"/>
    <lineage>
        <taxon>Bacteria</taxon>
        <taxon>Bacteria division TA06</taxon>
    </lineage>
</organism>
<comment type="caution">
    <text evidence="1">The sequence shown here is derived from an EMBL/GenBank/DDBJ whole genome shotgun (WGS) entry which is preliminary data.</text>
</comment>